<evidence type="ECO:0000259" key="2">
    <source>
        <dbReference type="Pfam" id="PF05175"/>
    </source>
</evidence>
<dbReference type="GO" id="GO:0008168">
    <property type="term" value="F:methyltransferase activity"/>
    <property type="evidence" value="ECO:0007669"/>
    <property type="project" value="UniProtKB-KW"/>
</dbReference>
<sequence>MDVNSAAALKSDSSAEQASHNIDHVTVPVKEQKKRDKPDPASDTRRKKGKSHRSPSPPPSVPPPNPLPPTDGLIRVKRRPENWVAPGPQPAGNEGRPDLVPGPNEDLCSLVGNWRIFQHQQGNRWCCDDLLAAWLATGGLDGALPTHQRHVDLGCGIGSVLMMVSWRLPGLRSVGVEAQPISVGLARRSLAYNGCADRCEVVSGDFRDAELLQRLGPGQVDLVTGTPPYFRLGSGYPSTKPQRCACRYEYRGGFGAYCDAARVLLVPERGRFVVLETYEQVEEATRCARAAGLEILRRLDMLPKEGVALPKFTVFEMKLPLATAVAAATAPAAPVAAPAAPGAEAPAASSASSAPQGPADRPEEAGAPPASRSGEEGTVAIAPPPGEPAWAGQIIRMPIRDRDNYWSLPYQQVRRDMGMPCFPSAQVKLTYPSDVVVAVPPAPAAAAASSAATPTAPAAATTTPASLTATAPAAEAAGCLGAPQPTDPPRS</sequence>
<accession>A0ABQ8UMB4</accession>
<feature type="region of interest" description="Disordered" evidence="1">
    <location>
        <begin position="1"/>
        <end position="73"/>
    </location>
</feature>
<keyword evidence="3" id="KW-0489">Methyltransferase</keyword>
<keyword evidence="4" id="KW-1185">Reference proteome</keyword>
<feature type="domain" description="Methyltransferase small" evidence="2">
    <location>
        <begin position="146"/>
        <end position="229"/>
    </location>
</feature>
<dbReference type="PANTHER" id="PTHR47739:SF1">
    <property type="entry name" value="TRNA1(VAL) (ADENINE(37)-N6)-METHYLTRANSFERASE"/>
    <property type="match status" value="1"/>
</dbReference>
<name>A0ABQ8UMB4_9EUKA</name>
<dbReference type="SUPFAM" id="SSF53335">
    <property type="entry name" value="S-adenosyl-L-methionine-dependent methyltransferases"/>
    <property type="match status" value="1"/>
</dbReference>
<feature type="compositionally biased region" description="Pro residues" evidence="1">
    <location>
        <begin position="55"/>
        <end position="69"/>
    </location>
</feature>
<dbReference type="InterPro" id="IPR050210">
    <property type="entry name" value="tRNA_Adenine-N(6)_MTase"/>
</dbReference>
<dbReference type="CDD" id="cd02440">
    <property type="entry name" value="AdoMet_MTases"/>
    <property type="match status" value="1"/>
</dbReference>
<comment type="caution">
    <text evidence="3">The sequence shown here is derived from an EMBL/GenBank/DDBJ whole genome shotgun (WGS) entry which is preliminary data.</text>
</comment>
<dbReference type="PANTHER" id="PTHR47739">
    <property type="entry name" value="TRNA1(VAL) (ADENINE(37)-N6)-METHYLTRANSFERASE"/>
    <property type="match status" value="1"/>
</dbReference>
<dbReference type="Pfam" id="PF05175">
    <property type="entry name" value="MTS"/>
    <property type="match status" value="1"/>
</dbReference>
<gene>
    <name evidence="3" type="ORF">PAPYR_5588</name>
</gene>
<evidence type="ECO:0000313" key="4">
    <source>
        <dbReference type="Proteomes" id="UP001141327"/>
    </source>
</evidence>
<dbReference type="GO" id="GO:0032259">
    <property type="term" value="P:methylation"/>
    <property type="evidence" value="ECO:0007669"/>
    <property type="project" value="UniProtKB-KW"/>
</dbReference>
<feature type="compositionally biased region" description="Polar residues" evidence="1">
    <location>
        <begin position="11"/>
        <end position="20"/>
    </location>
</feature>
<reference evidence="3" key="1">
    <citation type="journal article" date="2022" name="bioRxiv">
        <title>Genomics of Preaxostyla Flagellates Illuminates Evolutionary Transitions and the Path Towards Mitochondrial Loss.</title>
        <authorList>
            <person name="Novak L.V.F."/>
            <person name="Treitli S.C."/>
            <person name="Pyrih J."/>
            <person name="Halakuc P."/>
            <person name="Pipaliya S.V."/>
            <person name="Vacek V."/>
            <person name="Brzon O."/>
            <person name="Soukal P."/>
            <person name="Eme L."/>
            <person name="Dacks J.B."/>
            <person name="Karnkowska A."/>
            <person name="Elias M."/>
            <person name="Hampl V."/>
        </authorList>
    </citation>
    <scope>NUCLEOTIDE SEQUENCE</scope>
    <source>
        <strain evidence="3">RCP-MX</strain>
    </source>
</reference>
<feature type="compositionally biased region" description="Low complexity" evidence="1">
    <location>
        <begin position="340"/>
        <end position="359"/>
    </location>
</feature>
<feature type="compositionally biased region" description="Basic and acidic residues" evidence="1">
    <location>
        <begin position="30"/>
        <end position="44"/>
    </location>
</feature>
<dbReference type="EMBL" id="JAPMOS010000027">
    <property type="protein sequence ID" value="KAJ4458615.1"/>
    <property type="molecule type" value="Genomic_DNA"/>
</dbReference>
<dbReference type="Proteomes" id="UP001141327">
    <property type="component" value="Unassembled WGS sequence"/>
</dbReference>
<dbReference type="InterPro" id="IPR007848">
    <property type="entry name" value="Small_mtfrase_dom"/>
</dbReference>
<feature type="region of interest" description="Disordered" evidence="1">
    <location>
        <begin position="446"/>
        <end position="469"/>
    </location>
</feature>
<organism evidence="3 4">
    <name type="scientific">Paratrimastix pyriformis</name>
    <dbReference type="NCBI Taxonomy" id="342808"/>
    <lineage>
        <taxon>Eukaryota</taxon>
        <taxon>Metamonada</taxon>
        <taxon>Preaxostyla</taxon>
        <taxon>Paratrimastigidae</taxon>
        <taxon>Paratrimastix</taxon>
    </lineage>
</organism>
<evidence type="ECO:0000313" key="3">
    <source>
        <dbReference type="EMBL" id="KAJ4458615.1"/>
    </source>
</evidence>
<proteinExistence type="predicted"/>
<keyword evidence="3" id="KW-0808">Transferase</keyword>
<dbReference type="InterPro" id="IPR029063">
    <property type="entry name" value="SAM-dependent_MTases_sf"/>
</dbReference>
<dbReference type="Gene3D" id="3.40.50.150">
    <property type="entry name" value="Vaccinia Virus protein VP39"/>
    <property type="match status" value="1"/>
</dbReference>
<protein>
    <submittedName>
        <fullName evidence="3">SAM-dependent methyltransferase</fullName>
    </submittedName>
</protein>
<feature type="region of interest" description="Disordered" evidence="1">
    <location>
        <begin position="340"/>
        <end position="389"/>
    </location>
</feature>
<evidence type="ECO:0000256" key="1">
    <source>
        <dbReference type="SAM" id="MobiDB-lite"/>
    </source>
</evidence>